<gene>
    <name evidence="1" type="ORF">N7509_013011</name>
</gene>
<sequence>MPPVKCCASGIDERKNTLARGKGMSSTSLNANLAIDDANNCGDTAGCTTGNRIANGINLKLAQIIFNVAMALTFAVDRASHDRPYTNSMSATHKSL</sequence>
<evidence type="ECO:0000313" key="1">
    <source>
        <dbReference type="EMBL" id="KAJ5376125.1"/>
    </source>
</evidence>
<organism evidence="1 2">
    <name type="scientific">Penicillium cosmopolitanum</name>
    <dbReference type="NCBI Taxonomy" id="1131564"/>
    <lineage>
        <taxon>Eukaryota</taxon>
        <taxon>Fungi</taxon>
        <taxon>Dikarya</taxon>
        <taxon>Ascomycota</taxon>
        <taxon>Pezizomycotina</taxon>
        <taxon>Eurotiomycetes</taxon>
        <taxon>Eurotiomycetidae</taxon>
        <taxon>Eurotiales</taxon>
        <taxon>Aspergillaceae</taxon>
        <taxon>Penicillium</taxon>
    </lineage>
</organism>
<dbReference type="EMBL" id="JAPZBU010000012">
    <property type="protein sequence ID" value="KAJ5376125.1"/>
    <property type="molecule type" value="Genomic_DNA"/>
</dbReference>
<evidence type="ECO:0000313" key="2">
    <source>
        <dbReference type="Proteomes" id="UP001147747"/>
    </source>
</evidence>
<keyword evidence="2" id="KW-1185">Reference proteome</keyword>
<dbReference type="RefSeq" id="XP_056481155.1">
    <property type="nucleotide sequence ID" value="XM_056637648.1"/>
</dbReference>
<dbReference type="Proteomes" id="UP001147747">
    <property type="component" value="Unassembled WGS sequence"/>
</dbReference>
<reference evidence="1" key="2">
    <citation type="journal article" date="2023" name="IMA Fungus">
        <title>Comparative genomic study of the Penicillium genus elucidates a diverse pangenome and 15 lateral gene transfer events.</title>
        <authorList>
            <person name="Petersen C."/>
            <person name="Sorensen T."/>
            <person name="Nielsen M.R."/>
            <person name="Sondergaard T.E."/>
            <person name="Sorensen J.L."/>
            <person name="Fitzpatrick D.A."/>
            <person name="Frisvad J.C."/>
            <person name="Nielsen K.L."/>
        </authorList>
    </citation>
    <scope>NUCLEOTIDE SEQUENCE</scope>
    <source>
        <strain evidence="1">IBT 29677</strain>
    </source>
</reference>
<protein>
    <submittedName>
        <fullName evidence="1">Uncharacterized protein</fullName>
    </submittedName>
</protein>
<proteinExistence type="predicted"/>
<dbReference type="GeneID" id="81376628"/>
<accession>A0A9W9SDQ2</accession>
<name>A0A9W9SDQ2_9EURO</name>
<reference evidence="1" key="1">
    <citation type="submission" date="2022-12" db="EMBL/GenBank/DDBJ databases">
        <authorList>
            <person name="Petersen C."/>
        </authorList>
    </citation>
    <scope>NUCLEOTIDE SEQUENCE</scope>
    <source>
        <strain evidence="1">IBT 29677</strain>
    </source>
</reference>
<comment type="caution">
    <text evidence="1">The sequence shown here is derived from an EMBL/GenBank/DDBJ whole genome shotgun (WGS) entry which is preliminary data.</text>
</comment>
<dbReference type="OrthoDB" id="10509165at2759"/>
<dbReference type="AlphaFoldDB" id="A0A9W9SDQ2"/>